<keyword evidence="2" id="KW-1185">Reference proteome</keyword>
<proteinExistence type="predicted"/>
<evidence type="ECO:0000313" key="1">
    <source>
        <dbReference type="EMBL" id="KYM98760.1"/>
    </source>
</evidence>
<dbReference type="EMBL" id="KQ977935">
    <property type="protein sequence ID" value="KYM98760.1"/>
    <property type="molecule type" value="Genomic_DNA"/>
</dbReference>
<sequence length="288" mass="31996">MPPPYSPGCVDRVAVYVSVCVQCVEPKLQTYFSSYSHGHSRYKWASFAKASGLRAISTLNSARRESVKFARKCECGSGFFDVSTSAAPFDTFGRYCHSVRAYSRASSPGYSPTVARESYDDAVIATHPPVRYSAFRLNVPFSKCTRVCTASLRRDALLDRAGLKLGHGVDEERSGCGNTGGEKERVRAEIERERNVGGTQAAAGIGSGNRGMMGVSWELMKRRRTERGELVVLDEKAVRRDKLRDVQGRHLFERTFLDENNGLPRASIGFHYDDDDDRDDMTPRVPAC</sequence>
<organism evidence="1 2">
    <name type="scientific">Cyphomyrmex costatus</name>
    <dbReference type="NCBI Taxonomy" id="456900"/>
    <lineage>
        <taxon>Eukaryota</taxon>
        <taxon>Metazoa</taxon>
        <taxon>Ecdysozoa</taxon>
        <taxon>Arthropoda</taxon>
        <taxon>Hexapoda</taxon>
        <taxon>Insecta</taxon>
        <taxon>Pterygota</taxon>
        <taxon>Neoptera</taxon>
        <taxon>Endopterygota</taxon>
        <taxon>Hymenoptera</taxon>
        <taxon>Apocrita</taxon>
        <taxon>Aculeata</taxon>
        <taxon>Formicoidea</taxon>
        <taxon>Formicidae</taxon>
        <taxon>Myrmicinae</taxon>
        <taxon>Cyphomyrmex</taxon>
    </lineage>
</organism>
<dbReference type="AlphaFoldDB" id="A0A195CDI8"/>
<accession>A0A195CDI8</accession>
<name>A0A195CDI8_9HYME</name>
<gene>
    <name evidence="1" type="ORF">ALC62_10728</name>
</gene>
<dbReference type="Proteomes" id="UP000078542">
    <property type="component" value="Unassembled WGS sequence"/>
</dbReference>
<protein>
    <submittedName>
        <fullName evidence="1">Uncharacterized protein</fullName>
    </submittedName>
</protein>
<evidence type="ECO:0000313" key="2">
    <source>
        <dbReference type="Proteomes" id="UP000078542"/>
    </source>
</evidence>
<reference evidence="1 2" key="1">
    <citation type="submission" date="2016-03" db="EMBL/GenBank/DDBJ databases">
        <title>Cyphomyrmex costatus WGS genome.</title>
        <authorList>
            <person name="Nygaard S."/>
            <person name="Hu H."/>
            <person name="Boomsma J."/>
            <person name="Zhang G."/>
        </authorList>
    </citation>
    <scope>NUCLEOTIDE SEQUENCE [LARGE SCALE GENOMIC DNA]</scope>
    <source>
        <strain evidence="1">MS0001</strain>
        <tissue evidence="1">Whole body</tissue>
    </source>
</reference>